<dbReference type="EMBL" id="DTEN01000368">
    <property type="protein sequence ID" value="HGI75818.1"/>
    <property type="molecule type" value="Genomic_DNA"/>
</dbReference>
<reference evidence="2" key="1">
    <citation type="journal article" date="2020" name="mSystems">
        <title>Genome- and Community-Level Interaction Insights into Carbon Utilization and Element Cycling Functions of Hydrothermarchaeota in Hydrothermal Sediment.</title>
        <authorList>
            <person name="Zhou Z."/>
            <person name="Liu Y."/>
            <person name="Xu W."/>
            <person name="Pan J."/>
            <person name="Luo Z.H."/>
            <person name="Li M."/>
        </authorList>
    </citation>
    <scope>NUCLEOTIDE SEQUENCE [LARGE SCALE GENOMIC DNA]</scope>
    <source>
        <strain evidence="2">SpSt-716</strain>
    </source>
</reference>
<evidence type="ECO:0000313" key="2">
    <source>
        <dbReference type="EMBL" id="HGI75818.1"/>
    </source>
</evidence>
<keyword evidence="1" id="KW-0812">Transmembrane</keyword>
<feature type="transmembrane region" description="Helical" evidence="1">
    <location>
        <begin position="59"/>
        <end position="81"/>
    </location>
</feature>
<dbReference type="Pfam" id="PF03956">
    <property type="entry name" value="Lys_export"/>
    <property type="match status" value="1"/>
</dbReference>
<gene>
    <name evidence="2" type="ORF">ENU96_09115</name>
</gene>
<evidence type="ECO:0000256" key="1">
    <source>
        <dbReference type="SAM" id="Phobius"/>
    </source>
</evidence>
<keyword evidence="1" id="KW-1133">Transmembrane helix</keyword>
<accession>A0A7V3YNC7</accession>
<comment type="caution">
    <text evidence="2">The sequence shown here is derived from an EMBL/GenBank/DDBJ whole genome shotgun (WGS) entry which is preliminary data.</text>
</comment>
<dbReference type="InterPro" id="IPR005642">
    <property type="entry name" value="LysO"/>
</dbReference>
<dbReference type="AlphaFoldDB" id="A0A7V3YNC7"/>
<proteinExistence type="predicted"/>
<dbReference type="GO" id="GO:0015661">
    <property type="term" value="F:L-lysine efflux transmembrane transporter activity"/>
    <property type="evidence" value="ECO:0007669"/>
    <property type="project" value="InterPro"/>
</dbReference>
<sequence>MWLLLVVLALGFFVGRLVRSGLAKGVGKTLSTVGLVFLLFAMGVRLGQEGFLRMKLTSFGLSALSLAFAAGAGAVVFAGLAERVMRRRRP</sequence>
<name>A0A7V3YNC7_9BACT</name>
<feature type="transmembrane region" description="Helical" evidence="1">
    <location>
        <begin position="29"/>
        <end position="47"/>
    </location>
</feature>
<protein>
    <submittedName>
        <fullName evidence="2">DUF340 domain-containing protein</fullName>
    </submittedName>
</protein>
<keyword evidence="1" id="KW-0472">Membrane</keyword>
<organism evidence="2">
    <name type="scientific">Candidatus Caldatribacterium californiense</name>
    <dbReference type="NCBI Taxonomy" id="1454726"/>
    <lineage>
        <taxon>Bacteria</taxon>
        <taxon>Pseudomonadati</taxon>
        <taxon>Atribacterota</taxon>
        <taxon>Atribacteria</taxon>
        <taxon>Atribacterales</taxon>
        <taxon>Candidatus Caldatribacteriaceae</taxon>
        <taxon>Candidatus Caldatribacterium</taxon>
    </lineage>
</organism>